<accession>A0A644T8U7</accession>
<dbReference type="EMBL" id="VSSQ01000021">
    <property type="protein sequence ID" value="MPL63375.1"/>
    <property type="molecule type" value="Genomic_DNA"/>
</dbReference>
<reference evidence="2" key="1">
    <citation type="submission" date="2019-08" db="EMBL/GenBank/DDBJ databases">
        <authorList>
            <person name="Kucharzyk K."/>
            <person name="Murdoch R.W."/>
            <person name="Higgins S."/>
            <person name="Loffler F."/>
        </authorList>
    </citation>
    <scope>NUCLEOTIDE SEQUENCE</scope>
</reference>
<sequence>MLKLTSYLVLLTVLCITPLSLTYGAELSLGNWHATGSEVWRTSFPLSSQTEIANGTSELVYPQSGTYIVANYENPIGSNRRLRIESGIMSNIDNAQGSDSDWDYSKNNAAQFYGEFNTSGTSAFMNIDSIKPVNDRTEFFYGYGYRINHFRMRNGTYKTWNYASTDMSFENLDSYYTTTYQGIHLGLSSKVPINSKLSAISTLSYSPLAIAQGHGWWNLRDLDFRHEAPAQIFDGTVGIAWQPAHALAVSAGYRYQHMSISKGRENLSTAITWEKATNIQKGFYFNSTYTF</sequence>
<dbReference type="Pfam" id="PF17251">
    <property type="entry name" value="Pom"/>
    <property type="match status" value="1"/>
</dbReference>
<organism evidence="2">
    <name type="scientific">bioreactor metagenome</name>
    <dbReference type="NCBI Taxonomy" id="1076179"/>
    <lineage>
        <taxon>unclassified sequences</taxon>
        <taxon>metagenomes</taxon>
        <taxon>ecological metagenomes</taxon>
    </lineage>
</organism>
<feature type="domain" description="Protochlamydia outer membrane protein" evidence="1">
    <location>
        <begin position="142"/>
        <end position="266"/>
    </location>
</feature>
<dbReference type="InterPro" id="IPR035163">
    <property type="entry name" value="Pom"/>
</dbReference>
<comment type="caution">
    <text evidence="2">The sequence shown here is derived from an EMBL/GenBank/DDBJ whole genome shotgun (WGS) entry which is preliminary data.</text>
</comment>
<dbReference type="AlphaFoldDB" id="A0A644T8U7"/>
<gene>
    <name evidence="2" type="ORF">SDC9_09001</name>
</gene>
<evidence type="ECO:0000259" key="1">
    <source>
        <dbReference type="Pfam" id="PF17251"/>
    </source>
</evidence>
<name>A0A644T8U7_9ZZZZ</name>
<proteinExistence type="predicted"/>
<protein>
    <recommendedName>
        <fullName evidence="1">Protochlamydia outer membrane protein domain-containing protein</fullName>
    </recommendedName>
</protein>
<evidence type="ECO:0000313" key="2">
    <source>
        <dbReference type="EMBL" id="MPL63375.1"/>
    </source>
</evidence>